<dbReference type="EMBL" id="JAVHNS010000007">
    <property type="protein sequence ID" value="KAK6349065.1"/>
    <property type="molecule type" value="Genomic_DNA"/>
</dbReference>
<proteinExistence type="predicted"/>
<accession>A0AAV9USV7</accession>
<evidence type="ECO:0000256" key="1">
    <source>
        <dbReference type="SAM" id="MobiDB-lite"/>
    </source>
</evidence>
<gene>
    <name evidence="2" type="ORF">TWF730_009825</name>
</gene>
<dbReference type="AlphaFoldDB" id="A0AAV9USV7"/>
<feature type="compositionally biased region" description="Acidic residues" evidence="1">
    <location>
        <begin position="82"/>
        <end position="97"/>
    </location>
</feature>
<organism evidence="2 3">
    <name type="scientific">Orbilia blumenaviensis</name>
    <dbReference type="NCBI Taxonomy" id="1796055"/>
    <lineage>
        <taxon>Eukaryota</taxon>
        <taxon>Fungi</taxon>
        <taxon>Dikarya</taxon>
        <taxon>Ascomycota</taxon>
        <taxon>Pezizomycotina</taxon>
        <taxon>Orbiliomycetes</taxon>
        <taxon>Orbiliales</taxon>
        <taxon>Orbiliaceae</taxon>
        <taxon>Orbilia</taxon>
    </lineage>
</organism>
<evidence type="ECO:0000313" key="2">
    <source>
        <dbReference type="EMBL" id="KAK6349065.1"/>
    </source>
</evidence>
<feature type="region of interest" description="Disordered" evidence="1">
    <location>
        <begin position="81"/>
        <end position="126"/>
    </location>
</feature>
<reference evidence="2 3" key="1">
    <citation type="submission" date="2019-10" db="EMBL/GenBank/DDBJ databases">
        <authorList>
            <person name="Palmer J.M."/>
        </authorList>
    </citation>
    <scope>NUCLEOTIDE SEQUENCE [LARGE SCALE GENOMIC DNA]</scope>
    <source>
        <strain evidence="2 3">TWF730</strain>
    </source>
</reference>
<dbReference type="Proteomes" id="UP001373714">
    <property type="component" value="Unassembled WGS sequence"/>
</dbReference>
<protein>
    <submittedName>
        <fullName evidence="2">Uncharacterized protein</fullName>
    </submittedName>
</protein>
<sequence>MIRGIRTAVFSDWDSPEWWAESCIQLPGKKKLDDILHKIWYDPGNVNPQFPFLLSGVHVFQHPDCEGDSTFQAIERSFAFDWNDEDEDDDDDDDDESASGMETETAYSDAPSPWEQPADNTDVDMNDFDLFAQSPSIKSQPANQDEEFEFKEDFDLDKWFQYNNLIQLVTSPNPQQVQTESAELGGRAIGTVYINDDDKDFNPTPYGTYEYIFFGPEPGFDEELDAPLSMRMVVDWEHRYPVFMQ</sequence>
<comment type="caution">
    <text evidence="2">The sequence shown here is derived from an EMBL/GenBank/DDBJ whole genome shotgun (WGS) entry which is preliminary data.</text>
</comment>
<name>A0AAV9USV7_9PEZI</name>
<keyword evidence="3" id="KW-1185">Reference proteome</keyword>
<evidence type="ECO:0000313" key="3">
    <source>
        <dbReference type="Proteomes" id="UP001373714"/>
    </source>
</evidence>